<keyword evidence="1" id="KW-0812">Transmembrane</keyword>
<dbReference type="InterPro" id="IPR013106">
    <property type="entry name" value="Ig_V-set"/>
</dbReference>
<evidence type="ECO:0000313" key="4">
    <source>
        <dbReference type="Proteomes" id="UP001178508"/>
    </source>
</evidence>
<dbReference type="PROSITE" id="PS50835">
    <property type="entry name" value="IG_LIKE"/>
    <property type="match status" value="1"/>
</dbReference>
<dbReference type="SUPFAM" id="SSF48726">
    <property type="entry name" value="Immunoglobulin"/>
    <property type="match status" value="1"/>
</dbReference>
<gene>
    <name evidence="3" type="ORF">XNOV1_A028629</name>
</gene>
<sequence length="254" mass="29092">METGVCAWRPSCYGAMMYIHEGISLLELTVKTGNNITLFCDCKMSTGVYIVWYRNCSHENQPSLMLKARYDSSSYPQVPTEFLNPLPHFYLVKNQSTDSYDLLIQNITESDEGLYYCGTEERTVQNGDKITNGLIYNYGNATRITFNSRVPASHHHESWVNNGVCQTLLFSLCPAFAVFSSLLSFLLGYHCCLKKAKQVDEKIPDTRHHPRRDQDEDVCYAALEIRNTSQRPKKKKIQTESDFSTYSNINTSRM</sequence>
<dbReference type="EMBL" id="OY660866">
    <property type="protein sequence ID" value="CAJ1052185.1"/>
    <property type="molecule type" value="Genomic_DNA"/>
</dbReference>
<dbReference type="CDD" id="cd00099">
    <property type="entry name" value="IgV"/>
    <property type="match status" value="1"/>
</dbReference>
<dbReference type="InterPro" id="IPR013783">
    <property type="entry name" value="Ig-like_fold"/>
</dbReference>
<proteinExistence type="predicted"/>
<evidence type="ECO:0000313" key="3">
    <source>
        <dbReference type="EMBL" id="CAJ1052185.1"/>
    </source>
</evidence>
<dbReference type="AlphaFoldDB" id="A0AAV1EU43"/>
<dbReference type="InterPro" id="IPR007110">
    <property type="entry name" value="Ig-like_dom"/>
</dbReference>
<feature type="transmembrane region" description="Helical" evidence="1">
    <location>
        <begin position="168"/>
        <end position="189"/>
    </location>
</feature>
<dbReference type="SMART" id="SM00409">
    <property type="entry name" value="IG"/>
    <property type="match status" value="1"/>
</dbReference>
<reference evidence="3" key="1">
    <citation type="submission" date="2023-08" db="EMBL/GenBank/DDBJ databases">
        <authorList>
            <person name="Alioto T."/>
            <person name="Alioto T."/>
            <person name="Gomez Garrido J."/>
        </authorList>
    </citation>
    <scope>NUCLEOTIDE SEQUENCE</scope>
</reference>
<dbReference type="Gene3D" id="2.60.40.10">
    <property type="entry name" value="Immunoglobulins"/>
    <property type="match status" value="1"/>
</dbReference>
<dbReference type="InterPro" id="IPR036179">
    <property type="entry name" value="Ig-like_dom_sf"/>
</dbReference>
<feature type="domain" description="Ig-like" evidence="2">
    <location>
        <begin position="10"/>
        <end position="131"/>
    </location>
</feature>
<dbReference type="InterPro" id="IPR003599">
    <property type="entry name" value="Ig_sub"/>
</dbReference>
<dbReference type="Proteomes" id="UP001178508">
    <property type="component" value="Chromosome 3"/>
</dbReference>
<organism evidence="3 4">
    <name type="scientific">Xyrichtys novacula</name>
    <name type="common">Pearly razorfish</name>
    <name type="synonym">Hemipteronotus novacula</name>
    <dbReference type="NCBI Taxonomy" id="13765"/>
    <lineage>
        <taxon>Eukaryota</taxon>
        <taxon>Metazoa</taxon>
        <taxon>Chordata</taxon>
        <taxon>Craniata</taxon>
        <taxon>Vertebrata</taxon>
        <taxon>Euteleostomi</taxon>
        <taxon>Actinopterygii</taxon>
        <taxon>Neopterygii</taxon>
        <taxon>Teleostei</taxon>
        <taxon>Neoteleostei</taxon>
        <taxon>Acanthomorphata</taxon>
        <taxon>Eupercaria</taxon>
        <taxon>Labriformes</taxon>
        <taxon>Labridae</taxon>
        <taxon>Xyrichtys</taxon>
    </lineage>
</organism>
<keyword evidence="1" id="KW-1133">Transmembrane helix</keyword>
<accession>A0AAV1EU43</accession>
<evidence type="ECO:0000259" key="2">
    <source>
        <dbReference type="PROSITE" id="PS50835"/>
    </source>
</evidence>
<keyword evidence="4" id="KW-1185">Reference proteome</keyword>
<evidence type="ECO:0000256" key="1">
    <source>
        <dbReference type="SAM" id="Phobius"/>
    </source>
</evidence>
<keyword evidence="1" id="KW-0472">Membrane</keyword>
<dbReference type="Pfam" id="PF07686">
    <property type="entry name" value="V-set"/>
    <property type="match status" value="1"/>
</dbReference>
<name>A0AAV1EU43_XYRNO</name>
<protein>
    <submittedName>
        <fullName evidence="3">Uncharacterized protein LOC117816398</fullName>
    </submittedName>
</protein>